<proteinExistence type="predicted"/>
<dbReference type="InterPro" id="IPR027417">
    <property type="entry name" value="P-loop_NTPase"/>
</dbReference>
<dbReference type="PANTHER" id="PTHR43581">
    <property type="entry name" value="ATP/GTP PHOSPHATASE"/>
    <property type="match status" value="1"/>
</dbReference>
<dbReference type="AlphaFoldDB" id="F0R0D9"/>
<sequence>MKLKMNIHKIKCINNLEIEFPTEKGLYAITGQNGSGKSTIVACASSVFFNMRMNDYFGKTDEDAYITFELGNSKRSWKKTDHKWIKASDGVMNIKGFYEGSLIFGNRFRDTSYDKLRIIETIDANKLIPANDFIRKNLGQILQGDSNFYEKLWFVSSNYEKFDGTVFFYEKNGKRISQFHMSTGENLLISILNSLYIRNNDRANLNKPCLIFLDEIELALHPSSLKRLVHFLQEMSNQYNYAIYFSTHSIELISGISPANIFFIERHSDNSIEIMNPCYPAYATRILYDHSGYDNVILVEDDLAREIIRRILRKECLLNNRLVHVLPCGGYSNVIDLADDVVRNNLLGKKASICIILDLDIKTNAENYIAHNNIANNIPLNYLPIESLEKYLRNKLVKNVDHTLFRRLNDYIFQQKSLTEIINDYTQNNNADNDNNGKRFYKLIDTELRERRKDRNELIEMIVEYLFEKNDDMIKRTTSFLTTQFKNNNF</sequence>
<dbReference type="InterPro" id="IPR003959">
    <property type="entry name" value="ATPase_AAA_core"/>
</dbReference>
<evidence type="ECO:0000259" key="2">
    <source>
        <dbReference type="Pfam" id="PF13476"/>
    </source>
</evidence>
<evidence type="ECO:0000313" key="3">
    <source>
        <dbReference type="EMBL" id="ADY37283.1"/>
    </source>
</evidence>
<dbReference type="Proteomes" id="UP000007486">
    <property type="component" value="Chromosome"/>
</dbReference>
<dbReference type="Gene3D" id="3.40.50.300">
    <property type="entry name" value="P-loop containing nucleotide triphosphate hydrolases"/>
    <property type="match status" value="2"/>
</dbReference>
<dbReference type="HOGENOM" id="CLU_562203_0_0_10"/>
<evidence type="ECO:0000313" key="4">
    <source>
        <dbReference type="Proteomes" id="UP000007486"/>
    </source>
</evidence>
<dbReference type="OrthoDB" id="9805802at2"/>
<keyword evidence="4" id="KW-1185">Reference proteome</keyword>
<dbReference type="PANTHER" id="PTHR43581:SF2">
    <property type="entry name" value="EXCINUCLEASE ATPASE SUBUNIT"/>
    <property type="match status" value="1"/>
</dbReference>
<dbReference type="Pfam" id="PF13304">
    <property type="entry name" value="AAA_21"/>
    <property type="match status" value="1"/>
</dbReference>
<gene>
    <name evidence="3" type="ordered locus">Bacsa_2750</name>
</gene>
<dbReference type="EMBL" id="CP002530">
    <property type="protein sequence ID" value="ADY37283.1"/>
    <property type="molecule type" value="Genomic_DNA"/>
</dbReference>
<evidence type="ECO:0000259" key="1">
    <source>
        <dbReference type="Pfam" id="PF13304"/>
    </source>
</evidence>
<organism evidence="3 4">
    <name type="scientific">Phocaeicola salanitronis (strain DSM 18170 / JCM 13657 / CCUG 60908 / BL78)</name>
    <name type="common">Bacteroides salanitronis</name>
    <dbReference type="NCBI Taxonomy" id="667015"/>
    <lineage>
        <taxon>Bacteria</taxon>
        <taxon>Pseudomonadati</taxon>
        <taxon>Bacteroidota</taxon>
        <taxon>Bacteroidia</taxon>
        <taxon>Bacteroidales</taxon>
        <taxon>Bacteroidaceae</taxon>
        <taxon>Phocaeicola</taxon>
    </lineage>
</organism>
<feature type="domain" description="Rad50/SbcC-type AAA" evidence="2">
    <location>
        <begin position="4"/>
        <end position="74"/>
    </location>
</feature>
<dbReference type="SUPFAM" id="SSF52540">
    <property type="entry name" value="P-loop containing nucleoside triphosphate hydrolases"/>
    <property type="match status" value="1"/>
</dbReference>
<dbReference type="eggNOG" id="COG1131">
    <property type="taxonomic scope" value="Bacteria"/>
</dbReference>
<dbReference type="STRING" id="667015.Bacsa_2750"/>
<reference evidence="3 4" key="1">
    <citation type="journal article" date="2011" name="Stand. Genomic Sci.">
        <title>Complete genome sequence of Bacteroides salanitronis type strain (BL78).</title>
        <authorList>
            <person name="Gronow S."/>
            <person name="Held B."/>
            <person name="Lucas S."/>
            <person name="Lapidus A."/>
            <person name="Del Rio T.G."/>
            <person name="Nolan M."/>
            <person name="Tice H."/>
            <person name="Deshpande S."/>
            <person name="Cheng J.F."/>
            <person name="Pitluck S."/>
            <person name="Liolios K."/>
            <person name="Pagani I."/>
            <person name="Ivanova N."/>
            <person name="Mavromatis K."/>
            <person name="Pati A."/>
            <person name="Tapia R."/>
            <person name="Han C."/>
            <person name="Goodwin L."/>
            <person name="Chen A."/>
            <person name="Palaniappan K."/>
            <person name="Land M."/>
            <person name="Hauser L."/>
            <person name="Chang Y.J."/>
            <person name="Jeffries C.D."/>
            <person name="Brambilla E.M."/>
            <person name="Rohde M."/>
            <person name="Goker M."/>
            <person name="Detter J.C."/>
            <person name="Woyke T."/>
            <person name="Bristow J."/>
            <person name="Markowitz V."/>
            <person name="Hugenholtz P."/>
            <person name="Kyrpides N.C."/>
            <person name="Klenk H.P."/>
            <person name="Eisen J.A."/>
        </authorList>
    </citation>
    <scope>NUCLEOTIDE SEQUENCE [LARGE SCALE GENOMIC DNA]</scope>
    <source>
        <strain evidence="3 4">DSM 18170</strain>
    </source>
</reference>
<dbReference type="GO" id="GO:0016887">
    <property type="term" value="F:ATP hydrolysis activity"/>
    <property type="evidence" value="ECO:0007669"/>
    <property type="project" value="InterPro"/>
</dbReference>
<dbReference type="RefSeq" id="WP_013618656.1">
    <property type="nucleotide sequence ID" value="NC_015164.1"/>
</dbReference>
<dbReference type="Pfam" id="PF13476">
    <property type="entry name" value="AAA_23"/>
    <property type="match status" value="1"/>
</dbReference>
<dbReference type="InterPro" id="IPR051396">
    <property type="entry name" value="Bact_Antivir_Def_Nuclease"/>
</dbReference>
<dbReference type="InterPro" id="IPR038729">
    <property type="entry name" value="Rad50/SbcC_AAA"/>
</dbReference>
<name>F0R0D9_PHOSB</name>
<feature type="domain" description="ATPase AAA-type core" evidence="1">
    <location>
        <begin position="111"/>
        <end position="254"/>
    </location>
</feature>
<dbReference type="GO" id="GO:0006302">
    <property type="term" value="P:double-strand break repair"/>
    <property type="evidence" value="ECO:0007669"/>
    <property type="project" value="InterPro"/>
</dbReference>
<dbReference type="KEGG" id="bsa:Bacsa_2750"/>
<dbReference type="GO" id="GO:0005524">
    <property type="term" value="F:ATP binding"/>
    <property type="evidence" value="ECO:0007669"/>
    <property type="project" value="InterPro"/>
</dbReference>
<evidence type="ECO:0008006" key="5">
    <source>
        <dbReference type="Google" id="ProtNLM"/>
    </source>
</evidence>
<accession>F0R0D9</accession>
<protein>
    <recommendedName>
        <fullName evidence="5">ATPase AAA-type core domain-containing protein</fullName>
    </recommendedName>
</protein>